<name>A0ABR2UVU7_9PEZI</name>
<evidence type="ECO:0000313" key="2">
    <source>
        <dbReference type="EMBL" id="KAK9418808.1"/>
    </source>
</evidence>
<dbReference type="Proteomes" id="UP001408356">
    <property type="component" value="Unassembled WGS sequence"/>
</dbReference>
<sequence length="26" mass="2788">MLRSTDEILVTGQHSDAGPLHTAPLK</sequence>
<proteinExistence type="predicted"/>
<keyword evidence="3" id="KW-1185">Reference proteome</keyword>
<feature type="region of interest" description="Disordered" evidence="1">
    <location>
        <begin position="1"/>
        <end position="26"/>
    </location>
</feature>
<comment type="caution">
    <text evidence="2">The sequence shown here is derived from an EMBL/GenBank/DDBJ whole genome shotgun (WGS) entry which is preliminary data.</text>
</comment>
<gene>
    <name evidence="2" type="ORF">SUNI508_14116</name>
</gene>
<dbReference type="EMBL" id="JARVKF010000345">
    <property type="protein sequence ID" value="KAK9418808.1"/>
    <property type="molecule type" value="Genomic_DNA"/>
</dbReference>
<evidence type="ECO:0000256" key="1">
    <source>
        <dbReference type="SAM" id="MobiDB-lite"/>
    </source>
</evidence>
<reference evidence="2 3" key="1">
    <citation type="journal article" date="2024" name="J. Plant Pathol.">
        <title>Sequence and assembly of the genome of Seiridium unicorne, isolate CBS 538.82, causal agent of cypress canker disease.</title>
        <authorList>
            <person name="Scali E."/>
            <person name="Rocca G.D."/>
            <person name="Danti R."/>
            <person name="Garbelotto M."/>
            <person name="Barberini S."/>
            <person name="Baroncelli R."/>
            <person name="Emiliani G."/>
        </authorList>
    </citation>
    <scope>NUCLEOTIDE SEQUENCE [LARGE SCALE GENOMIC DNA]</scope>
    <source>
        <strain evidence="2 3">BM-138-508</strain>
    </source>
</reference>
<evidence type="ECO:0000313" key="3">
    <source>
        <dbReference type="Proteomes" id="UP001408356"/>
    </source>
</evidence>
<organism evidence="2 3">
    <name type="scientific">Seiridium unicorne</name>
    <dbReference type="NCBI Taxonomy" id="138068"/>
    <lineage>
        <taxon>Eukaryota</taxon>
        <taxon>Fungi</taxon>
        <taxon>Dikarya</taxon>
        <taxon>Ascomycota</taxon>
        <taxon>Pezizomycotina</taxon>
        <taxon>Sordariomycetes</taxon>
        <taxon>Xylariomycetidae</taxon>
        <taxon>Amphisphaeriales</taxon>
        <taxon>Sporocadaceae</taxon>
        <taxon>Seiridium</taxon>
    </lineage>
</organism>
<protein>
    <submittedName>
        <fullName evidence="2">Uncharacterized protein</fullName>
    </submittedName>
</protein>
<accession>A0ABR2UVU7</accession>